<organism evidence="1 2">
    <name type="scientific">Pseudobutyrivibrio ruminis</name>
    <dbReference type="NCBI Taxonomy" id="46206"/>
    <lineage>
        <taxon>Bacteria</taxon>
        <taxon>Bacillati</taxon>
        <taxon>Bacillota</taxon>
        <taxon>Clostridia</taxon>
        <taxon>Lachnospirales</taxon>
        <taxon>Lachnospiraceae</taxon>
        <taxon>Pseudobutyrivibrio</taxon>
    </lineage>
</organism>
<reference evidence="1 2" key="2">
    <citation type="submission" date="2017-10" db="EMBL/GenBank/DDBJ databases">
        <authorList>
            <person name="Banno H."/>
            <person name="Chua N.-H."/>
        </authorList>
    </citation>
    <scope>NUCLEOTIDE SEQUENCE [LARGE SCALE GENOMIC DNA]</scope>
    <source>
        <strain evidence="1 2">JK626</strain>
    </source>
</reference>
<dbReference type="AlphaFoldDB" id="A0A2G3DTW3"/>
<dbReference type="RefSeq" id="WP_099392420.1">
    <property type="nucleotide sequence ID" value="NZ_PDYF01000028.1"/>
</dbReference>
<gene>
    <name evidence="1" type="ORF">CSX01_10905</name>
</gene>
<evidence type="ECO:0000313" key="1">
    <source>
        <dbReference type="EMBL" id="PHU34320.1"/>
    </source>
</evidence>
<dbReference type="EMBL" id="PDYF01000028">
    <property type="protein sequence ID" value="PHU34320.1"/>
    <property type="molecule type" value="Genomic_DNA"/>
</dbReference>
<dbReference type="Proteomes" id="UP000225889">
    <property type="component" value="Unassembled WGS sequence"/>
</dbReference>
<protein>
    <submittedName>
        <fullName evidence="1">Uncharacterized protein</fullName>
    </submittedName>
</protein>
<proteinExistence type="predicted"/>
<reference evidence="1 2" key="1">
    <citation type="submission" date="2017-10" db="EMBL/GenBank/DDBJ databases">
        <title>Resolving the taxonomy of Roseburia spp., Eubacterium rectale and Agathobacter spp. through phylogenomic analysis.</title>
        <authorList>
            <person name="Sheridan P.O."/>
            <person name="Walker A.W."/>
            <person name="Duncan S.H."/>
            <person name="Scott K.P."/>
            <person name="Toole P.W.O."/>
            <person name="Luis P."/>
            <person name="Flint H.J."/>
        </authorList>
    </citation>
    <scope>NUCLEOTIDE SEQUENCE [LARGE SCALE GENOMIC DNA]</scope>
    <source>
        <strain evidence="1 2">JK626</strain>
    </source>
</reference>
<name>A0A2G3DTW3_9FIRM</name>
<sequence length="307" mass="35445">MDKSKEQEYLNQVEENKNKFLKDNNLKTKMLLTQATNVVLTGRLLTKAVEDEKTNEKLTTNVATKEGIKLNQADYDLLVHIFRTIVTDVCKLTPEMLDALWSTKLLATMQLNSIASKICSETSEYNLKICLFDKKKVCLKEAFPEYYEETYGNTYDIRDVLDAEDSVLRNINLYGKIKKSTKGSYHTPSKGKVVDELIAEALETFFDLEGIHTVEEKLRVCAEAKKNGLKSLGVYKILANRGIHNKSFLDFYFKNNLSRSQQFEYVRLYAELRKKYQKKPDKVTEFLNTFIKRIDEASKTESMDIAM</sequence>
<accession>A0A2G3DTW3</accession>
<comment type="caution">
    <text evidence="1">The sequence shown here is derived from an EMBL/GenBank/DDBJ whole genome shotgun (WGS) entry which is preliminary data.</text>
</comment>
<evidence type="ECO:0000313" key="2">
    <source>
        <dbReference type="Proteomes" id="UP000225889"/>
    </source>
</evidence>